<organism evidence="1 2">
    <name type="scientific">Rhizobium straminoryzae</name>
    <dbReference type="NCBI Taxonomy" id="1387186"/>
    <lineage>
        <taxon>Bacteria</taxon>
        <taxon>Pseudomonadati</taxon>
        <taxon>Pseudomonadota</taxon>
        <taxon>Alphaproteobacteria</taxon>
        <taxon>Hyphomicrobiales</taxon>
        <taxon>Rhizobiaceae</taxon>
        <taxon>Rhizobium/Agrobacterium group</taxon>
        <taxon>Rhizobium</taxon>
    </lineage>
</organism>
<keyword evidence="2" id="KW-1185">Reference proteome</keyword>
<dbReference type="AlphaFoldDB" id="A0A549SXL6"/>
<reference evidence="1 2" key="1">
    <citation type="submission" date="2019-07" db="EMBL/GenBank/DDBJ databases">
        <title>Ln-dependent methylotrophs.</title>
        <authorList>
            <person name="Tani A."/>
        </authorList>
    </citation>
    <scope>NUCLEOTIDE SEQUENCE [LARGE SCALE GENOMIC DNA]</scope>
    <source>
        <strain evidence="1 2">SM12</strain>
    </source>
</reference>
<evidence type="ECO:0000313" key="1">
    <source>
        <dbReference type="EMBL" id="TRL34379.1"/>
    </source>
</evidence>
<dbReference type="EMBL" id="VJMG01000075">
    <property type="protein sequence ID" value="TRL34379.1"/>
    <property type="molecule type" value="Genomic_DNA"/>
</dbReference>
<dbReference type="PANTHER" id="PTHR32385:SF15">
    <property type="entry name" value="INOSITOL PHOSPHOCERAMIDE MANNOSYLTRANSFERASE 1"/>
    <property type="match status" value="1"/>
</dbReference>
<keyword evidence="1" id="KW-0328">Glycosyltransferase</keyword>
<dbReference type="InterPro" id="IPR051706">
    <property type="entry name" value="Glycosyltransferase_domain"/>
</dbReference>
<comment type="caution">
    <text evidence="1">The sequence shown here is derived from an EMBL/GenBank/DDBJ whole genome shotgun (WGS) entry which is preliminary data.</text>
</comment>
<dbReference type="GO" id="GO:0016020">
    <property type="term" value="C:membrane"/>
    <property type="evidence" value="ECO:0007669"/>
    <property type="project" value="GOC"/>
</dbReference>
<keyword evidence="1" id="KW-0808">Transferase</keyword>
<name>A0A549SXL6_9HYPH</name>
<dbReference type="PANTHER" id="PTHR32385">
    <property type="entry name" value="MANNOSYL PHOSPHORYLINOSITOL CERAMIDE SYNTHASE"/>
    <property type="match status" value="1"/>
</dbReference>
<dbReference type="Gene3D" id="3.90.550.20">
    <property type="match status" value="1"/>
</dbReference>
<dbReference type="InterPro" id="IPR029044">
    <property type="entry name" value="Nucleotide-diphossugar_trans"/>
</dbReference>
<dbReference type="SUPFAM" id="SSF53448">
    <property type="entry name" value="Nucleotide-diphospho-sugar transferases"/>
    <property type="match status" value="1"/>
</dbReference>
<dbReference type="GO" id="GO:0051999">
    <property type="term" value="P:mannosyl-inositol phosphorylceramide biosynthetic process"/>
    <property type="evidence" value="ECO:0007669"/>
    <property type="project" value="TreeGrafter"/>
</dbReference>
<evidence type="ECO:0000313" key="2">
    <source>
        <dbReference type="Proteomes" id="UP000316801"/>
    </source>
</evidence>
<sequence length="291" mass="31625">MSRDPAVRGDPSLGTATVLGYPRKLHSAWLKLAKAEGNIVDRIGLQHTLVPPPALLAPLTAFDGQMRRAMNAVNRQPVPLILHQIWLGDLPLPPATEAWRRHAEANGLEYRLWREADLEELGVPLHPAYLQMLDAGDYPGAVDIARYFVLHAAGGLYLDCDWYPARDDVSFADVLPLTGLAALAEDTPRETGAGSLLFTNSFIAAPAGHPVFARLLDILPEVVRLLPEGPAWWSTGPLILSLLFRQTTVQVPDASIVAANLARGAPMEAVAEARQQALARDGGLLIAWKSW</sequence>
<dbReference type="GO" id="GO:0000030">
    <property type="term" value="F:mannosyltransferase activity"/>
    <property type="evidence" value="ECO:0007669"/>
    <property type="project" value="TreeGrafter"/>
</dbReference>
<dbReference type="Proteomes" id="UP000316801">
    <property type="component" value="Unassembled WGS sequence"/>
</dbReference>
<gene>
    <name evidence="1" type="ORF">FNA46_21975</name>
</gene>
<proteinExistence type="predicted"/>
<accession>A0A549SXL6</accession>
<protein>
    <submittedName>
        <fullName evidence="1">Mannosyltransferase</fullName>
    </submittedName>
</protein>